<comment type="similarity">
    <text evidence="2">Belongs to the nitroreductase family.</text>
</comment>
<dbReference type="AlphaFoldDB" id="A0A1S8TKQ8"/>
<comment type="caution">
    <text evidence="7">The sequence shown here is derived from an EMBL/GenBank/DDBJ whole genome shotgun (WGS) entry which is preliminary data.</text>
</comment>
<proteinExistence type="inferred from homology"/>
<organism evidence="7 8">
    <name type="scientific">Clostridium puniceum</name>
    <dbReference type="NCBI Taxonomy" id="29367"/>
    <lineage>
        <taxon>Bacteria</taxon>
        <taxon>Bacillati</taxon>
        <taxon>Bacillota</taxon>
        <taxon>Clostridia</taxon>
        <taxon>Eubacteriales</taxon>
        <taxon>Clostridiaceae</taxon>
        <taxon>Clostridium</taxon>
    </lineage>
</organism>
<evidence type="ECO:0000313" key="7">
    <source>
        <dbReference type="EMBL" id="OOM78350.1"/>
    </source>
</evidence>
<dbReference type="RefSeq" id="WP_077847113.1">
    <property type="nucleotide sequence ID" value="NZ_LZZM01000127.1"/>
</dbReference>
<dbReference type="PANTHER" id="PTHR43673:SF2">
    <property type="entry name" value="NITROREDUCTASE"/>
    <property type="match status" value="1"/>
</dbReference>
<keyword evidence="3" id="KW-0285">Flavoprotein</keyword>
<dbReference type="InterPro" id="IPR029479">
    <property type="entry name" value="Nitroreductase"/>
</dbReference>
<dbReference type="Pfam" id="PF00881">
    <property type="entry name" value="Nitroreductase"/>
    <property type="match status" value="1"/>
</dbReference>
<keyword evidence="8" id="KW-1185">Reference proteome</keyword>
<keyword evidence="5 7" id="KW-0560">Oxidoreductase</keyword>
<dbReference type="PANTHER" id="PTHR43673">
    <property type="entry name" value="NAD(P)H NITROREDUCTASE YDGI-RELATED"/>
    <property type="match status" value="1"/>
</dbReference>
<keyword evidence="4" id="KW-0288">FMN</keyword>
<dbReference type="SUPFAM" id="SSF55469">
    <property type="entry name" value="FMN-dependent nitroreductase-like"/>
    <property type="match status" value="1"/>
</dbReference>
<evidence type="ECO:0000259" key="6">
    <source>
        <dbReference type="Pfam" id="PF00881"/>
    </source>
</evidence>
<dbReference type="EC" id="1.5.1.39" evidence="7"/>
<dbReference type="Gene3D" id="3.40.109.10">
    <property type="entry name" value="NADH Oxidase"/>
    <property type="match status" value="1"/>
</dbReference>
<evidence type="ECO:0000256" key="4">
    <source>
        <dbReference type="ARBA" id="ARBA00022643"/>
    </source>
</evidence>
<accession>A0A1S8TKQ8</accession>
<dbReference type="Proteomes" id="UP000190890">
    <property type="component" value="Unassembled WGS sequence"/>
</dbReference>
<evidence type="ECO:0000256" key="2">
    <source>
        <dbReference type="ARBA" id="ARBA00007118"/>
    </source>
</evidence>
<comment type="cofactor">
    <cofactor evidence="1">
        <name>FMN</name>
        <dbReference type="ChEBI" id="CHEBI:58210"/>
    </cofactor>
</comment>
<evidence type="ECO:0000256" key="1">
    <source>
        <dbReference type="ARBA" id="ARBA00001917"/>
    </source>
</evidence>
<name>A0A1S8TKQ8_9CLOT</name>
<dbReference type="InterPro" id="IPR000415">
    <property type="entry name" value="Nitroreductase-like"/>
</dbReference>
<evidence type="ECO:0000256" key="5">
    <source>
        <dbReference type="ARBA" id="ARBA00023002"/>
    </source>
</evidence>
<feature type="domain" description="Nitroreductase" evidence="6">
    <location>
        <begin position="8"/>
        <end position="155"/>
    </location>
</feature>
<sequence length="176" mass="19009">MELMKAIAIRKSTRSYKSEQISDETLDTIIKAGCAAPIGMGAYNSMHLTVIQNVDLLNKITNITREVFGNPKMNPLYDAPTLVIVSSKPNEKAPAIGLANASCIIENMSLAGIELGVGSVYLLGFVFAISKNEDLIKELNLPEGFVPDAGIALGYPTEPLTNEEELKQAIETNIIK</sequence>
<gene>
    <name evidence="7" type="primary">nfrA2_2</name>
    <name evidence="7" type="ORF">CLPUN_19590</name>
</gene>
<dbReference type="STRING" id="29367.CLPUN_19590"/>
<dbReference type="GO" id="GO:0008752">
    <property type="term" value="F:FMN reductase [NAD(P)H] activity"/>
    <property type="evidence" value="ECO:0007669"/>
    <property type="project" value="UniProtKB-EC"/>
</dbReference>
<dbReference type="OrthoDB" id="9783470at2"/>
<evidence type="ECO:0000313" key="8">
    <source>
        <dbReference type="Proteomes" id="UP000190890"/>
    </source>
</evidence>
<reference evidence="7 8" key="1">
    <citation type="submission" date="2016-05" db="EMBL/GenBank/DDBJ databases">
        <title>Microbial solvent formation.</title>
        <authorList>
            <person name="Poehlein A."/>
            <person name="Montoya Solano J.D."/>
            <person name="Flitsch S."/>
            <person name="Krabben P."/>
            <person name="Duerre P."/>
            <person name="Daniel R."/>
        </authorList>
    </citation>
    <scope>NUCLEOTIDE SEQUENCE [LARGE SCALE GENOMIC DNA]</scope>
    <source>
        <strain evidence="7 8">DSM 2619</strain>
    </source>
</reference>
<evidence type="ECO:0000256" key="3">
    <source>
        <dbReference type="ARBA" id="ARBA00022630"/>
    </source>
</evidence>
<dbReference type="EMBL" id="LZZM01000127">
    <property type="protein sequence ID" value="OOM78350.1"/>
    <property type="molecule type" value="Genomic_DNA"/>
</dbReference>
<protein>
    <submittedName>
        <fullName evidence="7">FMN reductase</fullName>
        <ecNumber evidence="7">1.5.1.39</ecNumber>
    </submittedName>
</protein>